<protein>
    <submittedName>
        <fullName evidence="2">Multiple sugar transport system substrate-binding protein</fullName>
    </submittedName>
</protein>
<evidence type="ECO:0000313" key="3">
    <source>
        <dbReference type="Proteomes" id="UP000256977"/>
    </source>
</evidence>
<keyword evidence="2" id="KW-0813">Transport</keyword>
<sequence length="468" mass="51691">MHKLKKIGAVLSSAMLVTALAGCSGSDSGEAGESAGAGTGSAAPTKMETVRVWTNSGHTKELVTEMVGEFNNTIGKEKGIKIEYTVQGGDYKQALDLALASGQAPELFYVVGPKVDYVKRGDIIPIEELPGGAEFLGKYEGMLSHPAFTVERKVYSVPFNVTNVKLLYNKELFKKVGIVDANGEALPPKTWAEVREYAKKLTNPQEKVYGIALPLKWGSYFDWELFFPWVSSIGHNYYNTLTGKYDFAGFKPALEWLMGIKADKSYFPGPEGLDNDPARAQFAEGRVAMKLGASWDVGVLNDQFPATMEWGAADIPVLDTANRYKEFASVSDFISVSKTAKSANSAKVMEVYKWLHSDEFLVRMYEEGKYMPYDNRIIQLASKAPEAKGWAEFGRNENIYMHHGQPTIKLEGETHAQVLLKLWMGSVSIDEALADLDKRYSEALEAGIQDGTVDPSAFLNPDFDFRVK</sequence>
<dbReference type="PANTHER" id="PTHR43649">
    <property type="entry name" value="ARABINOSE-BINDING PROTEIN-RELATED"/>
    <property type="match status" value="1"/>
</dbReference>
<dbReference type="Pfam" id="PF01547">
    <property type="entry name" value="SBP_bac_1"/>
    <property type="match status" value="1"/>
</dbReference>
<keyword evidence="1" id="KW-0732">Signal</keyword>
<dbReference type="PROSITE" id="PS51257">
    <property type="entry name" value="PROKAR_LIPOPROTEIN"/>
    <property type="match status" value="1"/>
</dbReference>
<comment type="caution">
    <text evidence="2">The sequence shown here is derived from an EMBL/GenBank/DDBJ whole genome shotgun (WGS) entry which is preliminary data.</text>
</comment>
<dbReference type="PANTHER" id="PTHR43649:SF12">
    <property type="entry name" value="DIACETYLCHITOBIOSE BINDING PROTEIN DASA"/>
    <property type="match status" value="1"/>
</dbReference>
<keyword evidence="2" id="KW-0762">Sugar transport</keyword>
<dbReference type="SUPFAM" id="SSF53850">
    <property type="entry name" value="Periplasmic binding protein-like II"/>
    <property type="match status" value="1"/>
</dbReference>
<dbReference type="OrthoDB" id="362670at2"/>
<dbReference type="Gene3D" id="3.40.190.10">
    <property type="entry name" value="Periplasmic binding protein-like II"/>
    <property type="match status" value="1"/>
</dbReference>
<keyword evidence="3" id="KW-1185">Reference proteome</keyword>
<dbReference type="InterPro" id="IPR006059">
    <property type="entry name" value="SBP"/>
</dbReference>
<evidence type="ECO:0000256" key="1">
    <source>
        <dbReference type="SAM" id="SignalP"/>
    </source>
</evidence>
<name>A0A3D9JU63_9BACL</name>
<accession>A0A3D9JU63</accession>
<dbReference type="AlphaFoldDB" id="A0A3D9JU63"/>
<proteinExistence type="predicted"/>
<dbReference type="InterPro" id="IPR050490">
    <property type="entry name" value="Bact_solute-bd_prot1"/>
</dbReference>
<organism evidence="2 3">
    <name type="scientific">Cohnella phaseoli</name>
    <dbReference type="NCBI Taxonomy" id="456490"/>
    <lineage>
        <taxon>Bacteria</taxon>
        <taxon>Bacillati</taxon>
        <taxon>Bacillota</taxon>
        <taxon>Bacilli</taxon>
        <taxon>Bacillales</taxon>
        <taxon>Paenibacillaceae</taxon>
        <taxon>Cohnella</taxon>
    </lineage>
</organism>
<dbReference type="Proteomes" id="UP000256977">
    <property type="component" value="Unassembled WGS sequence"/>
</dbReference>
<dbReference type="RefSeq" id="WP_116061197.1">
    <property type="nucleotide sequence ID" value="NZ_QRDZ01000009.1"/>
</dbReference>
<dbReference type="EMBL" id="QRDZ01000009">
    <property type="protein sequence ID" value="RED77588.1"/>
    <property type="molecule type" value="Genomic_DNA"/>
</dbReference>
<feature type="chain" id="PRO_5039421494" evidence="1">
    <location>
        <begin position="22"/>
        <end position="468"/>
    </location>
</feature>
<feature type="signal peptide" evidence="1">
    <location>
        <begin position="1"/>
        <end position="21"/>
    </location>
</feature>
<reference evidence="2 3" key="1">
    <citation type="submission" date="2018-07" db="EMBL/GenBank/DDBJ databases">
        <title>Genomic Encyclopedia of Type Strains, Phase III (KMG-III): the genomes of soil and plant-associated and newly described type strains.</title>
        <authorList>
            <person name="Whitman W."/>
        </authorList>
    </citation>
    <scope>NUCLEOTIDE SEQUENCE [LARGE SCALE GENOMIC DNA]</scope>
    <source>
        <strain evidence="2 3">CECT 7287</strain>
    </source>
</reference>
<gene>
    <name evidence="2" type="ORF">DFP98_109199</name>
</gene>
<evidence type="ECO:0000313" key="2">
    <source>
        <dbReference type="EMBL" id="RED77588.1"/>
    </source>
</evidence>